<keyword evidence="1" id="KW-1133">Transmembrane helix</keyword>
<name>A0A5C6W0E5_9BACI</name>
<proteinExistence type="predicted"/>
<evidence type="ECO:0000313" key="3">
    <source>
        <dbReference type="Proteomes" id="UP000321363"/>
    </source>
</evidence>
<dbReference type="Proteomes" id="UP000321363">
    <property type="component" value="Unassembled WGS sequence"/>
</dbReference>
<dbReference type="AlphaFoldDB" id="A0A5C6W0E5"/>
<protein>
    <recommendedName>
        <fullName evidence="4">Spore coat protein</fullName>
    </recommendedName>
</protein>
<reference evidence="2 3" key="1">
    <citation type="journal article" date="2005" name="Int. J. Syst. Evol. Microbiol.">
        <title>Bacillus litoralis sp. nov., isolated from a tidal flat of the Yellow Sea in Korea.</title>
        <authorList>
            <person name="Yoon J.H."/>
            <person name="Oh T.K."/>
        </authorList>
    </citation>
    <scope>NUCLEOTIDE SEQUENCE [LARGE SCALE GENOMIC DNA]</scope>
    <source>
        <strain evidence="2 3">SW-211</strain>
    </source>
</reference>
<evidence type="ECO:0008006" key="4">
    <source>
        <dbReference type="Google" id="ProtNLM"/>
    </source>
</evidence>
<keyword evidence="3" id="KW-1185">Reference proteome</keyword>
<evidence type="ECO:0000313" key="2">
    <source>
        <dbReference type="EMBL" id="TXC90777.1"/>
    </source>
</evidence>
<keyword evidence="1" id="KW-0472">Membrane</keyword>
<feature type="transmembrane region" description="Helical" evidence="1">
    <location>
        <begin position="60"/>
        <end position="79"/>
    </location>
</feature>
<gene>
    <name evidence="2" type="ORF">FS935_12780</name>
</gene>
<sequence length="98" mass="10803">MNHYYNDNIYNVYPSDERIFRPGFGFGRPRFGRPGFGLGGFGSGLGFFPGVGFGRPGFGLGGFGFGFPFLTGLAAGALLTPRPPYPYPYYPAYPYPYY</sequence>
<evidence type="ECO:0000256" key="1">
    <source>
        <dbReference type="SAM" id="Phobius"/>
    </source>
</evidence>
<comment type="caution">
    <text evidence="2">The sequence shown here is derived from an EMBL/GenBank/DDBJ whole genome shotgun (WGS) entry which is preliminary data.</text>
</comment>
<accession>A0A5C6W0E5</accession>
<keyword evidence="1" id="KW-0812">Transmembrane</keyword>
<feature type="transmembrane region" description="Helical" evidence="1">
    <location>
        <begin position="36"/>
        <end position="54"/>
    </location>
</feature>
<organism evidence="2 3">
    <name type="scientific">Metabacillus litoralis</name>
    <dbReference type="NCBI Taxonomy" id="152268"/>
    <lineage>
        <taxon>Bacteria</taxon>
        <taxon>Bacillati</taxon>
        <taxon>Bacillota</taxon>
        <taxon>Bacilli</taxon>
        <taxon>Bacillales</taxon>
        <taxon>Bacillaceae</taxon>
        <taxon>Metabacillus</taxon>
    </lineage>
</organism>
<dbReference type="RefSeq" id="WP_146948980.1">
    <property type="nucleotide sequence ID" value="NZ_VOQF01000006.1"/>
</dbReference>
<dbReference type="EMBL" id="VOQF01000006">
    <property type="protein sequence ID" value="TXC90777.1"/>
    <property type="molecule type" value="Genomic_DNA"/>
</dbReference>